<accession>A0A8H3IEN0</accession>
<sequence length="388" mass="42692">MDTPSVLHLLTRVMDLLSVLEQAVGDCMRRIDSPNKQGDLSALSLKLQLFTRTFTAAKVYLQQDLLINRPSSSQAQKDALAGLLQVVNRCEVFFKNVHAHFIQLKRLRGVYEPFGETALRELARAGGGARDFGTKVEELHEHVQLALSVLRVLGSIVGKRRPAAGRLVDGDNALQSLVKFRKRPVRYGVDGEDTIRLHTLVAKTIWAAQMYGMKVSQTDAFVGADVLEQIEAWTALSGGGDDNTTDLGQQQLSNLPSTMQNGNIEDGSREISKNVVQQPSTTELRSLADLDQCTTGLKHAIQDEPDEILPGGKLNTHLISEAQSGPILPMMDSNTHFQDSLATSNQQAVEVPVVSATKTHTTKLAKSALSTHHRTSFKVWARKWYKPP</sequence>
<proteinExistence type="predicted"/>
<comment type="caution">
    <text evidence="2">The sequence shown here is derived from an EMBL/GenBank/DDBJ whole genome shotgun (WGS) entry which is preliminary data.</text>
</comment>
<dbReference type="EMBL" id="CAJPDQ010000012">
    <property type="protein sequence ID" value="CAF9917950.1"/>
    <property type="molecule type" value="Genomic_DNA"/>
</dbReference>
<dbReference type="AlphaFoldDB" id="A0A8H3IEN0"/>
<protein>
    <submittedName>
        <fullName evidence="2">Uncharacterized protein</fullName>
    </submittedName>
</protein>
<reference evidence="2" key="1">
    <citation type="submission" date="2021-03" db="EMBL/GenBank/DDBJ databases">
        <authorList>
            <person name="Tagirdzhanova G."/>
        </authorList>
    </citation>
    <scope>NUCLEOTIDE SEQUENCE</scope>
</reference>
<evidence type="ECO:0000256" key="1">
    <source>
        <dbReference type="SAM" id="SignalP"/>
    </source>
</evidence>
<dbReference type="Proteomes" id="UP000664169">
    <property type="component" value="Unassembled WGS sequence"/>
</dbReference>
<keyword evidence="1" id="KW-0732">Signal</keyword>
<evidence type="ECO:0000313" key="2">
    <source>
        <dbReference type="EMBL" id="CAF9917950.1"/>
    </source>
</evidence>
<organism evidence="2 3">
    <name type="scientific">Gomphillus americanus</name>
    <dbReference type="NCBI Taxonomy" id="1940652"/>
    <lineage>
        <taxon>Eukaryota</taxon>
        <taxon>Fungi</taxon>
        <taxon>Dikarya</taxon>
        <taxon>Ascomycota</taxon>
        <taxon>Pezizomycotina</taxon>
        <taxon>Lecanoromycetes</taxon>
        <taxon>OSLEUM clade</taxon>
        <taxon>Ostropomycetidae</taxon>
        <taxon>Ostropales</taxon>
        <taxon>Graphidaceae</taxon>
        <taxon>Gomphilloideae</taxon>
        <taxon>Gomphillus</taxon>
    </lineage>
</organism>
<keyword evidence="3" id="KW-1185">Reference proteome</keyword>
<gene>
    <name evidence="2" type="ORF">GOMPHAMPRED_001421</name>
</gene>
<name>A0A8H3IEN0_9LECA</name>
<feature type="chain" id="PRO_5034107287" evidence="1">
    <location>
        <begin position="26"/>
        <end position="388"/>
    </location>
</feature>
<evidence type="ECO:0000313" key="3">
    <source>
        <dbReference type="Proteomes" id="UP000664169"/>
    </source>
</evidence>
<feature type="signal peptide" evidence="1">
    <location>
        <begin position="1"/>
        <end position="25"/>
    </location>
</feature>